<dbReference type="CDD" id="cd01130">
    <property type="entry name" value="VirB11-like_ATPase"/>
    <property type="match status" value="1"/>
</dbReference>
<dbReference type="PANTHER" id="PTHR30486">
    <property type="entry name" value="TWITCHING MOTILITY PROTEIN PILT"/>
    <property type="match status" value="1"/>
</dbReference>
<dbReference type="InterPro" id="IPR003593">
    <property type="entry name" value="AAA+_ATPase"/>
</dbReference>
<dbReference type="GO" id="GO:0016887">
    <property type="term" value="F:ATP hydrolysis activity"/>
    <property type="evidence" value="ECO:0007669"/>
    <property type="project" value="InterPro"/>
</dbReference>
<protein>
    <recommendedName>
        <fullName evidence="2">AAA+ ATPase domain-containing protein</fullName>
    </recommendedName>
</protein>
<dbReference type="Pfam" id="PF00437">
    <property type="entry name" value="T2SSE"/>
    <property type="match status" value="1"/>
</dbReference>
<evidence type="ECO:0000256" key="1">
    <source>
        <dbReference type="ARBA" id="ARBA00006611"/>
    </source>
</evidence>
<dbReference type="SUPFAM" id="SSF52540">
    <property type="entry name" value="P-loop containing nucleoside triphosphate hydrolases"/>
    <property type="match status" value="1"/>
</dbReference>
<dbReference type="InterPro" id="IPR027417">
    <property type="entry name" value="P-loop_NTPase"/>
</dbReference>
<comment type="similarity">
    <text evidence="1">Belongs to the GSP E family.</text>
</comment>
<evidence type="ECO:0000259" key="2">
    <source>
        <dbReference type="SMART" id="SM00382"/>
    </source>
</evidence>
<gene>
    <name evidence="3" type="ORF">LMG31841_04572</name>
</gene>
<dbReference type="AlphaFoldDB" id="A0A9N8S053"/>
<dbReference type="SMART" id="SM00382">
    <property type="entry name" value="AAA"/>
    <property type="match status" value="1"/>
</dbReference>
<dbReference type="Proteomes" id="UP000789704">
    <property type="component" value="Unassembled WGS sequence"/>
</dbReference>
<dbReference type="PANTHER" id="PTHR30486:SF15">
    <property type="entry name" value="TYPE II_IV SECRETION SYSTEM ATPASE"/>
    <property type="match status" value="1"/>
</dbReference>
<dbReference type="RefSeq" id="WP_228881935.1">
    <property type="nucleotide sequence ID" value="NZ_CAJQYX010000001.1"/>
</dbReference>
<organism evidence="3 4">
    <name type="scientific">Paraburkholderia saeva</name>
    <dbReference type="NCBI Taxonomy" id="2777537"/>
    <lineage>
        <taxon>Bacteria</taxon>
        <taxon>Pseudomonadati</taxon>
        <taxon>Pseudomonadota</taxon>
        <taxon>Betaproteobacteria</taxon>
        <taxon>Burkholderiales</taxon>
        <taxon>Burkholderiaceae</taxon>
        <taxon>Paraburkholderia</taxon>
    </lineage>
</organism>
<reference evidence="3" key="1">
    <citation type="submission" date="2021-04" db="EMBL/GenBank/DDBJ databases">
        <authorList>
            <person name="Vanwijnsberghe S."/>
        </authorList>
    </citation>
    <scope>NUCLEOTIDE SEQUENCE</scope>
    <source>
        <strain evidence="3">LMG 31841</strain>
    </source>
</reference>
<accession>A0A9N8S053</accession>
<dbReference type="InterPro" id="IPR001482">
    <property type="entry name" value="T2SS/T4SS_dom"/>
</dbReference>
<feature type="domain" description="AAA+ ATPase" evidence="2">
    <location>
        <begin position="228"/>
        <end position="450"/>
    </location>
</feature>
<dbReference type="Gene3D" id="3.40.50.300">
    <property type="entry name" value="P-loop containing nucleotide triphosphate hydrolases"/>
    <property type="match status" value="1"/>
</dbReference>
<evidence type="ECO:0000313" key="3">
    <source>
        <dbReference type="EMBL" id="CAG4916402.1"/>
    </source>
</evidence>
<dbReference type="EMBL" id="CAJQZC010000010">
    <property type="protein sequence ID" value="CAG4916402.1"/>
    <property type="molecule type" value="Genomic_DNA"/>
</dbReference>
<comment type="caution">
    <text evidence="3">The sequence shown here is derived from an EMBL/GenBank/DDBJ whole genome shotgun (WGS) entry which is preliminary data.</text>
</comment>
<proteinExistence type="inferred from homology"/>
<dbReference type="InterPro" id="IPR050921">
    <property type="entry name" value="T4SS_GSP_E_ATPase"/>
</dbReference>
<evidence type="ECO:0000313" key="4">
    <source>
        <dbReference type="Proteomes" id="UP000789704"/>
    </source>
</evidence>
<dbReference type="Gene3D" id="3.30.450.380">
    <property type="match status" value="1"/>
</dbReference>
<keyword evidence="4" id="KW-1185">Reference proteome</keyword>
<name>A0A9N8S053_9BURK</name>
<sequence length="458" mass="50952">MSLREQLLMQSDLAVAEAPASSAASSPGDAKAARQAYQQLKMNIHQTIIERVELDKLQRLTPDQVKRELAQLVERIVDEDKVPMNEFERKRLVQDVQDEMLGLGPLEPLLNDPTVSDILVNTSQHVYVERRGKLEHTDITFYDDAHLMKVIERIVSRVGRRIDESTPMVDARLPDGSRVNAIIPPSAIDGPLVSIRRFSVHPLTVNDMLNNQSFTPAMAQLLEALIKSKLNVLISGGTGSGKTTLLNLLSGFIPADERIVTIEDAAELQLRQQHVLRLETRPPNIEGKGEISQRALVRNALRMRPDRVVLGEVRGGEALDMLHAMNTGHEGSMATLHANTPRDAITRLENMVSMAGLTMPVKAMRQQIASAISVVVQASRLTDGRRKLMSIQEITGMEGDVINMQEIFTFKRTGVDDDGRIKGYFCATGVRPKFCDRLTAFGITLPDNMFDPARRFEV</sequence>